<evidence type="ECO:0000313" key="2">
    <source>
        <dbReference type="Proteomes" id="UP000324639"/>
    </source>
</evidence>
<evidence type="ECO:0000313" key="1">
    <source>
        <dbReference type="EMBL" id="VDB88989.1"/>
    </source>
</evidence>
<name>A0A9X9MI18_BLUGR</name>
<protein>
    <submittedName>
        <fullName evidence="1">Bgt-51977</fullName>
    </submittedName>
</protein>
<proteinExistence type="predicted"/>
<gene>
    <name evidence="1" type="ORF">BGT96224V316_LOCUS4762</name>
</gene>
<accession>A0A9X9MI18</accession>
<organism evidence="1 2">
    <name type="scientific">Blumeria graminis f. sp. tritici</name>
    <dbReference type="NCBI Taxonomy" id="62690"/>
    <lineage>
        <taxon>Eukaryota</taxon>
        <taxon>Fungi</taxon>
        <taxon>Dikarya</taxon>
        <taxon>Ascomycota</taxon>
        <taxon>Pezizomycotina</taxon>
        <taxon>Leotiomycetes</taxon>
        <taxon>Erysiphales</taxon>
        <taxon>Erysiphaceae</taxon>
        <taxon>Blumeria</taxon>
    </lineage>
</organism>
<dbReference type="GO" id="GO:0003676">
    <property type="term" value="F:nucleic acid binding"/>
    <property type="evidence" value="ECO:0007669"/>
    <property type="project" value="InterPro"/>
</dbReference>
<dbReference type="AlphaFoldDB" id="A0A9X9MI18"/>
<sequence length="141" mass="16724">MSYLLCPGTVSPKKRKRTSSRLKVDDVDQIISYIESSPENRRKTFPELASGPFRHLGVSKRVVQRKLKKRGYQQHVACLKPPVSQKTMKTRREWVEAYLNWTHEDWTLVLWTDKTWVEDGRHPGEWVIRSVRTFLYKKIVI</sequence>
<dbReference type="EMBL" id="LR026990">
    <property type="protein sequence ID" value="VDB88989.1"/>
    <property type="molecule type" value="Genomic_DNA"/>
</dbReference>
<dbReference type="Proteomes" id="UP000324639">
    <property type="component" value="Chromosome Bgt_-07"/>
</dbReference>
<reference evidence="1 2" key="1">
    <citation type="submission" date="2018-08" db="EMBL/GenBank/DDBJ databases">
        <authorList>
            <person name="Muller C M."/>
        </authorList>
    </citation>
    <scope>NUCLEOTIDE SEQUENCE [LARGE SCALE GENOMIC DNA]</scope>
</reference>
<keyword evidence="2" id="KW-1185">Reference proteome</keyword>
<dbReference type="InterPro" id="IPR036397">
    <property type="entry name" value="RNaseH_sf"/>
</dbReference>
<dbReference type="Gene3D" id="3.30.420.10">
    <property type="entry name" value="Ribonuclease H-like superfamily/Ribonuclease H"/>
    <property type="match status" value="1"/>
</dbReference>